<proteinExistence type="predicted"/>
<dbReference type="AlphaFoldDB" id="A0A8T2WS62"/>
<comment type="caution">
    <text evidence="2">The sequence shown here is derived from an EMBL/GenBank/DDBJ whole genome shotgun (WGS) entry which is preliminary data.</text>
</comment>
<organism evidence="2 3">
    <name type="scientific">Populus deltoides</name>
    <name type="common">Eastern poplar</name>
    <name type="synonym">Eastern cottonwood</name>
    <dbReference type="NCBI Taxonomy" id="3696"/>
    <lineage>
        <taxon>Eukaryota</taxon>
        <taxon>Viridiplantae</taxon>
        <taxon>Streptophyta</taxon>
        <taxon>Embryophyta</taxon>
        <taxon>Tracheophyta</taxon>
        <taxon>Spermatophyta</taxon>
        <taxon>Magnoliopsida</taxon>
        <taxon>eudicotyledons</taxon>
        <taxon>Gunneridae</taxon>
        <taxon>Pentapetalae</taxon>
        <taxon>rosids</taxon>
        <taxon>fabids</taxon>
        <taxon>Malpighiales</taxon>
        <taxon>Salicaceae</taxon>
        <taxon>Saliceae</taxon>
        <taxon>Populus</taxon>
    </lineage>
</organism>
<dbReference type="Proteomes" id="UP000807159">
    <property type="component" value="Chromosome 18"/>
</dbReference>
<dbReference type="EMBL" id="JACEGQ020000018">
    <property type="protein sequence ID" value="KAH8482841.1"/>
    <property type="molecule type" value="Genomic_DNA"/>
</dbReference>
<reference evidence="2" key="1">
    <citation type="journal article" date="2021" name="J. Hered.">
        <title>Genome Assembly of Salicaceae Populus deltoides (Eastern Cottonwood) I-69 Based on Nanopore Sequencing and Hi-C Technologies.</title>
        <authorList>
            <person name="Bai S."/>
            <person name="Wu H."/>
            <person name="Zhang J."/>
            <person name="Pan Z."/>
            <person name="Zhao W."/>
            <person name="Li Z."/>
            <person name="Tong C."/>
        </authorList>
    </citation>
    <scope>NUCLEOTIDE SEQUENCE</scope>
    <source>
        <tissue evidence="2">Leaf</tissue>
    </source>
</reference>
<feature type="signal peptide" evidence="1">
    <location>
        <begin position="1"/>
        <end position="17"/>
    </location>
</feature>
<feature type="chain" id="PRO_5035734902" description="Secreted protein" evidence="1">
    <location>
        <begin position="18"/>
        <end position="84"/>
    </location>
</feature>
<evidence type="ECO:0000256" key="1">
    <source>
        <dbReference type="SAM" id="SignalP"/>
    </source>
</evidence>
<name>A0A8T2WS62_POPDE</name>
<keyword evidence="1" id="KW-0732">Signal</keyword>
<evidence type="ECO:0000313" key="3">
    <source>
        <dbReference type="Proteomes" id="UP000807159"/>
    </source>
</evidence>
<accession>A0A8T2WS62</accession>
<protein>
    <recommendedName>
        <fullName evidence="4">Secreted protein</fullName>
    </recommendedName>
</protein>
<gene>
    <name evidence="2" type="ORF">H0E87_030070</name>
</gene>
<sequence length="84" mass="9042">MLLLFTCCCCCISTAEARETGVTVEFLKLCCCCDGRTGSRSPPAGLGAEEKDERGRLVRQTLASVAQLRRELLVKLVTSTATLS</sequence>
<evidence type="ECO:0008006" key="4">
    <source>
        <dbReference type="Google" id="ProtNLM"/>
    </source>
</evidence>
<keyword evidence="3" id="KW-1185">Reference proteome</keyword>
<evidence type="ECO:0000313" key="2">
    <source>
        <dbReference type="EMBL" id="KAH8482841.1"/>
    </source>
</evidence>